<dbReference type="SUPFAM" id="SSF51735">
    <property type="entry name" value="NAD(P)-binding Rossmann-fold domains"/>
    <property type="match status" value="1"/>
</dbReference>
<dbReference type="InterPro" id="IPR025695">
    <property type="entry name" value="DoxX-like"/>
</dbReference>
<sequence length="428" mass="46598">MVVLLTGASGFIGRQLATALAAARHRVVCAVRHPERHTDPRFEYVAADFTRDFDQRDWMPRLAGIDIVINAVGIIRESGQQSFESIHVRAPIALFSAAAQSRVRLIVQISALGADEHAVSRYHLSKKQADDFLAGLDIPSVIVQPSLVYGPGGTSARMFTTLASLPLIALPGAGTQQVQPVHLDDLISAILALLREPVEQDMRHGVRFSLVGARPISLRGFLATLRAAMAMGPARFIATPMPLVRLGARLGAMLPHGLLDVETLGMLERGNTASAAQMTALLGRPPRAISEFVPAQEAASLCMHAKLNWLLPLLRVSIALVWIVTGIVSLGLYPVSESYALLARVGITGMLAPLMLYGAALMDLAFGVAILLLKKRRWLWLAQIAVIVFFTVVISLRLPEFWLHPYGPLLKNLPMLAAIWLLLELEER</sequence>
<feature type="transmembrane region" description="Helical" evidence="1">
    <location>
        <begin position="378"/>
        <end position="396"/>
    </location>
</feature>
<feature type="transmembrane region" description="Helical" evidence="1">
    <location>
        <begin position="402"/>
        <end position="423"/>
    </location>
</feature>
<dbReference type="RefSeq" id="WP_119770185.1">
    <property type="nucleotide sequence ID" value="NZ_QYUO01000002.1"/>
</dbReference>
<dbReference type="InterPro" id="IPR051207">
    <property type="entry name" value="ComplexI_NDUFA9_subunit"/>
</dbReference>
<name>A0A3A3FKN8_9BURK</name>
<comment type="caution">
    <text evidence="3">The sequence shown here is derived from an EMBL/GenBank/DDBJ whole genome shotgun (WGS) entry which is preliminary data.</text>
</comment>
<dbReference type="PANTHER" id="PTHR12126:SF11">
    <property type="entry name" value="NADH DEHYDROGENASE [UBIQUINONE] 1 ALPHA SUBCOMPLEX SUBUNIT 9, MITOCHONDRIAL"/>
    <property type="match status" value="1"/>
</dbReference>
<feature type="domain" description="NAD-dependent epimerase/dehydratase" evidence="2">
    <location>
        <begin position="3"/>
        <end position="200"/>
    </location>
</feature>
<dbReference type="OrthoDB" id="5292533at2"/>
<keyword evidence="1" id="KW-1133">Transmembrane helix</keyword>
<dbReference type="Gene3D" id="3.40.50.720">
    <property type="entry name" value="NAD(P)-binding Rossmann-like Domain"/>
    <property type="match status" value="1"/>
</dbReference>
<keyword evidence="4" id="KW-1185">Reference proteome</keyword>
<protein>
    <submittedName>
        <fullName evidence="3">SDR family oxidoreductase</fullName>
    </submittedName>
</protein>
<dbReference type="Pfam" id="PF13781">
    <property type="entry name" value="DoxX_3"/>
    <property type="match status" value="1"/>
</dbReference>
<proteinExistence type="predicted"/>
<dbReference type="InterPro" id="IPR001509">
    <property type="entry name" value="Epimerase_deHydtase"/>
</dbReference>
<organism evidence="3 4">
    <name type="scientific">Noviherbaspirillum saxi</name>
    <dbReference type="NCBI Taxonomy" id="2320863"/>
    <lineage>
        <taxon>Bacteria</taxon>
        <taxon>Pseudomonadati</taxon>
        <taxon>Pseudomonadota</taxon>
        <taxon>Betaproteobacteria</taxon>
        <taxon>Burkholderiales</taxon>
        <taxon>Oxalobacteraceae</taxon>
        <taxon>Noviherbaspirillum</taxon>
    </lineage>
</organism>
<evidence type="ECO:0000256" key="1">
    <source>
        <dbReference type="SAM" id="Phobius"/>
    </source>
</evidence>
<evidence type="ECO:0000313" key="3">
    <source>
        <dbReference type="EMBL" id="RJF95035.1"/>
    </source>
</evidence>
<evidence type="ECO:0000313" key="4">
    <source>
        <dbReference type="Proteomes" id="UP000265955"/>
    </source>
</evidence>
<reference evidence="4" key="1">
    <citation type="submission" date="2018-09" db="EMBL/GenBank/DDBJ databases">
        <authorList>
            <person name="Zhu H."/>
        </authorList>
    </citation>
    <scope>NUCLEOTIDE SEQUENCE [LARGE SCALE GENOMIC DNA]</scope>
    <source>
        <strain evidence="4">K1R23-30</strain>
    </source>
</reference>
<gene>
    <name evidence="3" type="ORF">D3871_16335</name>
</gene>
<evidence type="ECO:0000259" key="2">
    <source>
        <dbReference type="Pfam" id="PF01370"/>
    </source>
</evidence>
<dbReference type="Proteomes" id="UP000265955">
    <property type="component" value="Unassembled WGS sequence"/>
</dbReference>
<dbReference type="Pfam" id="PF01370">
    <property type="entry name" value="Epimerase"/>
    <property type="match status" value="1"/>
</dbReference>
<dbReference type="InterPro" id="IPR036291">
    <property type="entry name" value="NAD(P)-bd_dom_sf"/>
</dbReference>
<feature type="transmembrane region" description="Helical" evidence="1">
    <location>
        <begin position="313"/>
        <end position="334"/>
    </location>
</feature>
<dbReference type="GO" id="GO:0044877">
    <property type="term" value="F:protein-containing complex binding"/>
    <property type="evidence" value="ECO:0007669"/>
    <property type="project" value="TreeGrafter"/>
</dbReference>
<dbReference type="PANTHER" id="PTHR12126">
    <property type="entry name" value="NADH-UBIQUINONE OXIDOREDUCTASE 39 KDA SUBUNIT-RELATED"/>
    <property type="match status" value="1"/>
</dbReference>
<accession>A0A3A3FKN8</accession>
<dbReference type="AlphaFoldDB" id="A0A3A3FKN8"/>
<dbReference type="EMBL" id="QYUO01000002">
    <property type="protein sequence ID" value="RJF95035.1"/>
    <property type="molecule type" value="Genomic_DNA"/>
</dbReference>
<feature type="transmembrane region" description="Helical" evidence="1">
    <location>
        <begin position="354"/>
        <end position="373"/>
    </location>
</feature>
<keyword evidence="1" id="KW-0812">Transmembrane</keyword>
<keyword evidence="1" id="KW-0472">Membrane</keyword>